<dbReference type="PRINTS" id="PR00411">
    <property type="entry name" value="PNDRDTASEI"/>
</dbReference>
<dbReference type="InterPro" id="IPR036188">
    <property type="entry name" value="FAD/NAD-bd_sf"/>
</dbReference>
<dbReference type="GO" id="GO:0046872">
    <property type="term" value="F:metal ion binding"/>
    <property type="evidence" value="ECO:0007669"/>
    <property type="project" value="UniProtKB-KW"/>
</dbReference>
<protein>
    <recommendedName>
        <fullName evidence="7">FAD-dependent oxidoreductase 2 FAD binding domain-containing protein</fullName>
    </recommendedName>
</protein>
<dbReference type="PANTHER" id="PTHR43498">
    <property type="entry name" value="FERREDOXIN:COB-COM HETERODISULFIDE REDUCTASE SUBUNIT A"/>
    <property type="match status" value="1"/>
</dbReference>
<organism evidence="6">
    <name type="scientific">marine metagenome</name>
    <dbReference type="NCBI Taxonomy" id="408172"/>
    <lineage>
        <taxon>unclassified sequences</taxon>
        <taxon>metagenomes</taxon>
        <taxon>ecological metagenomes</taxon>
    </lineage>
</organism>
<dbReference type="InterPro" id="IPR039650">
    <property type="entry name" value="HdrA-like"/>
</dbReference>
<dbReference type="Gene3D" id="3.50.50.60">
    <property type="entry name" value="FAD/NAD(P)-binding domain"/>
    <property type="match status" value="1"/>
</dbReference>
<evidence type="ECO:0008006" key="7">
    <source>
        <dbReference type="Google" id="ProtNLM"/>
    </source>
</evidence>
<dbReference type="AlphaFoldDB" id="A0A382CJ77"/>
<gene>
    <name evidence="6" type="ORF">METZ01_LOCUS179112</name>
</gene>
<reference evidence="6" key="1">
    <citation type="submission" date="2018-05" db="EMBL/GenBank/DDBJ databases">
        <authorList>
            <person name="Lanie J.A."/>
            <person name="Ng W.-L."/>
            <person name="Kazmierczak K.M."/>
            <person name="Andrzejewski T.M."/>
            <person name="Davidsen T.M."/>
            <person name="Wayne K.J."/>
            <person name="Tettelin H."/>
            <person name="Glass J.I."/>
            <person name="Rusch D."/>
            <person name="Podicherti R."/>
            <person name="Tsui H.-C.T."/>
            <person name="Winkler M.E."/>
        </authorList>
    </citation>
    <scope>NUCLEOTIDE SEQUENCE</scope>
</reference>
<evidence type="ECO:0000256" key="3">
    <source>
        <dbReference type="ARBA" id="ARBA00023002"/>
    </source>
</evidence>
<keyword evidence="5" id="KW-0411">Iron-sulfur</keyword>
<dbReference type="GO" id="GO:0016491">
    <property type="term" value="F:oxidoreductase activity"/>
    <property type="evidence" value="ECO:0007669"/>
    <property type="project" value="UniProtKB-KW"/>
</dbReference>
<keyword evidence="3" id="KW-0560">Oxidoreductase</keyword>
<accession>A0A382CJ77</accession>
<dbReference type="GO" id="GO:0051539">
    <property type="term" value="F:4 iron, 4 sulfur cluster binding"/>
    <property type="evidence" value="ECO:0007669"/>
    <property type="project" value="UniProtKB-KW"/>
</dbReference>
<dbReference type="PANTHER" id="PTHR43498:SF1">
    <property type="entry name" value="COB--COM HETERODISULFIDE REDUCTASE IRON-SULFUR SUBUNIT A"/>
    <property type="match status" value="1"/>
</dbReference>
<evidence type="ECO:0000256" key="2">
    <source>
        <dbReference type="ARBA" id="ARBA00022723"/>
    </source>
</evidence>
<sequence>MVTDVVTEQQIRKCAWAFSLSVRQELPGKEDTQLKIKEPAREVDVIHETDVLVVGSGPGGLAAAIGAARADVSVTLLERFGCFGGNITAVGVEGFAWYRHTKTVDSEGVGIEFEERAKTMGAAVKEPQSDSYALDGEAFKWVADTMVEEAGITPMLHRLFVAPVMDGDVIRGAIVESKAGREAILAKRVIDATGDADVAHRAGAMTVKTPKEEMIGASVMFSMSGVDKKRFIEHVKANPQSYRDWAYGEWQVQTTGKEDDMFSPFLRKPFEEARKAGIIPESLDTIAGTWGAIYDSGDLTYLNLIHLLGYDGTDPTDLTRGEIEGRKQAMMAIEAMKRFNPGCEHAKLRNFGMTIGIRDTRKIDAVYNMTSKDVHEQARFDDSIGIFPEFIDGYGILILPTTGRYFHVPYRTLLPKGVQSLICAGRITGGDRDSHAATRNMMCCTVTGQAAGVAAAISIKQMQAFEGVDVKLVQKELRRQEVRLQ</sequence>
<proteinExistence type="predicted"/>
<keyword evidence="2" id="KW-0479">Metal-binding</keyword>
<keyword evidence="1" id="KW-0004">4Fe-4S</keyword>
<keyword evidence="4" id="KW-0408">Iron</keyword>
<dbReference type="Pfam" id="PF12831">
    <property type="entry name" value="FAD_oxidored"/>
    <property type="match status" value="1"/>
</dbReference>
<dbReference type="SUPFAM" id="SSF51905">
    <property type="entry name" value="FAD/NAD(P)-binding domain"/>
    <property type="match status" value="1"/>
</dbReference>
<dbReference type="EMBL" id="UINC01034820">
    <property type="protein sequence ID" value="SVB26258.1"/>
    <property type="molecule type" value="Genomic_DNA"/>
</dbReference>
<evidence type="ECO:0000256" key="4">
    <source>
        <dbReference type="ARBA" id="ARBA00023004"/>
    </source>
</evidence>
<name>A0A382CJ77_9ZZZZ</name>
<evidence type="ECO:0000313" key="6">
    <source>
        <dbReference type="EMBL" id="SVB26258.1"/>
    </source>
</evidence>
<evidence type="ECO:0000256" key="1">
    <source>
        <dbReference type="ARBA" id="ARBA00022485"/>
    </source>
</evidence>
<evidence type="ECO:0000256" key="5">
    <source>
        <dbReference type="ARBA" id="ARBA00023014"/>
    </source>
</evidence>